<dbReference type="EMBL" id="VUJU01008223">
    <property type="protein sequence ID" value="KAF0733938.1"/>
    <property type="molecule type" value="Genomic_DNA"/>
</dbReference>
<dbReference type="AlphaFoldDB" id="A0A6G0X2C0"/>
<evidence type="ECO:0000313" key="1">
    <source>
        <dbReference type="EMBL" id="KAF0733938.1"/>
    </source>
</evidence>
<evidence type="ECO:0000313" key="2">
    <source>
        <dbReference type="Proteomes" id="UP000478052"/>
    </source>
</evidence>
<keyword evidence="2" id="KW-1185">Reference proteome</keyword>
<protein>
    <submittedName>
        <fullName evidence="1">Zinc finger protein OZF-like</fullName>
    </submittedName>
</protein>
<accession>A0A6G0X2C0</accession>
<comment type="caution">
    <text evidence="1">The sequence shown here is derived from an EMBL/GenBank/DDBJ whole genome shotgun (WGS) entry which is preliminary data.</text>
</comment>
<dbReference type="Proteomes" id="UP000478052">
    <property type="component" value="Unassembled WGS sequence"/>
</dbReference>
<proteinExistence type="predicted"/>
<sequence length="112" mass="12503">FSVVSLPPAVVLVAYSAPHRTHSSGSEVHTHVNILFLREGGTSATHCTLPLPSKKTLIKTQTVVSITKIEKKKCDHHLKRHIIIIHNTNREKPFVCDICNTSYDNSSFMKIT</sequence>
<feature type="non-terminal residue" evidence="1">
    <location>
        <position position="112"/>
    </location>
</feature>
<gene>
    <name evidence="1" type="ORF">FWK35_00021603</name>
</gene>
<name>A0A6G0X2C0_APHCR</name>
<organism evidence="1 2">
    <name type="scientific">Aphis craccivora</name>
    <name type="common">Cowpea aphid</name>
    <dbReference type="NCBI Taxonomy" id="307492"/>
    <lineage>
        <taxon>Eukaryota</taxon>
        <taxon>Metazoa</taxon>
        <taxon>Ecdysozoa</taxon>
        <taxon>Arthropoda</taxon>
        <taxon>Hexapoda</taxon>
        <taxon>Insecta</taxon>
        <taxon>Pterygota</taxon>
        <taxon>Neoptera</taxon>
        <taxon>Paraneoptera</taxon>
        <taxon>Hemiptera</taxon>
        <taxon>Sternorrhyncha</taxon>
        <taxon>Aphidomorpha</taxon>
        <taxon>Aphidoidea</taxon>
        <taxon>Aphididae</taxon>
        <taxon>Aphidini</taxon>
        <taxon>Aphis</taxon>
        <taxon>Aphis</taxon>
    </lineage>
</organism>
<dbReference type="Gene3D" id="3.30.160.60">
    <property type="entry name" value="Classic Zinc Finger"/>
    <property type="match status" value="1"/>
</dbReference>
<feature type="non-terminal residue" evidence="1">
    <location>
        <position position="1"/>
    </location>
</feature>
<reference evidence="1 2" key="1">
    <citation type="submission" date="2019-08" db="EMBL/GenBank/DDBJ databases">
        <title>Whole genome of Aphis craccivora.</title>
        <authorList>
            <person name="Voronova N.V."/>
            <person name="Shulinski R.S."/>
            <person name="Bandarenka Y.V."/>
            <person name="Zhorov D.G."/>
            <person name="Warner D."/>
        </authorList>
    </citation>
    <scope>NUCLEOTIDE SEQUENCE [LARGE SCALE GENOMIC DNA]</scope>
    <source>
        <strain evidence="1">180601</strain>
        <tissue evidence="1">Whole Body</tissue>
    </source>
</reference>
<dbReference type="OrthoDB" id="6077919at2759"/>